<keyword evidence="2" id="KW-1185">Reference proteome</keyword>
<sequence length="178" mass="20246">MRESNRVSSRNVGAQVLDPRTLRGIPGHIYILRNSALKQGLLHIGMSRRGGWAKALELNRDKSNLIPGSYECVFEARAQDSGAALEALWPILQHTRQGNGLLDFFEIDETSAAHLVQRCIDEADQRFRRNFGSDIENRAYRDYAHEYSVNETKTQINPLTSDVPIRESIFKKAFSWIS</sequence>
<dbReference type="AlphaFoldDB" id="A0A923KKQ2"/>
<gene>
    <name evidence="1" type="ORF">H8K36_06545</name>
</gene>
<dbReference type="Proteomes" id="UP000627446">
    <property type="component" value="Unassembled WGS sequence"/>
</dbReference>
<evidence type="ECO:0000313" key="2">
    <source>
        <dbReference type="Proteomes" id="UP000627446"/>
    </source>
</evidence>
<proteinExistence type="predicted"/>
<dbReference type="EMBL" id="JACOFZ010000001">
    <property type="protein sequence ID" value="MBC3881025.1"/>
    <property type="molecule type" value="Genomic_DNA"/>
</dbReference>
<comment type="caution">
    <text evidence="1">The sequence shown here is derived from an EMBL/GenBank/DDBJ whole genome shotgun (WGS) entry which is preliminary data.</text>
</comment>
<dbReference type="RefSeq" id="WP_186914524.1">
    <property type="nucleotide sequence ID" value="NZ_JACOFZ010000001.1"/>
</dbReference>
<protein>
    <submittedName>
        <fullName evidence="1">Uncharacterized protein</fullName>
    </submittedName>
</protein>
<reference evidence="1" key="1">
    <citation type="submission" date="2020-08" db="EMBL/GenBank/DDBJ databases">
        <title>Novel species isolated from subtropical streams in China.</title>
        <authorList>
            <person name="Lu H."/>
        </authorList>
    </citation>
    <scope>NUCLEOTIDE SEQUENCE</scope>
    <source>
        <strain evidence="1">LX22W</strain>
    </source>
</reference>
<name>A0A923KKQ2_9BURK</name>
<organism evidence="1 2">
    <name type="scientific">Undibacterium nitidum</name>
    <dbReference type="NCBI Taxonomy" id="2762298"/>
    <lineage>
        <taxon>Bacteria</taxon>
        <taxon>Pseudomonadati</taxon>
        <taxon>Pseudomonadota</taxon>
        <taxon>Betaproteobacteria</taxon>
        <taxon>Burkholderiales</taxon>
        <taxon>Oxalobacteraceae</taxon>
        <taxon>Undibacterium</taxon>
    </lineage>
</organism>
<accession>A0A923KKQ2</accession>
<evidence type="ECO:0000313" key="1">
    <source>
        <dbReference type="EMBL" id="MBC3881025.1"/>
    </source>
</evidence>